<dbReference type="KEGG" id="lko:ABN16_04550"/>
<accession>A0AAC8ZG80</accession>
<dbReference type="EMBL" id="CP012033">
    <property type="protein sequence ID" value="AKP64335.1"/>
    <property type="molecule type" value="Genomic_DNA"/>
</dbReference>
<keyword evidence="1" id="KW-0732">Signal</keyword>
<evidence type="ECO:0000256" key="1">
    <source>
        <dbReference type="SAM" id="SignalP"/>
    </source>
</evidence>
<protein>
    <submittedName>
        <fullName evidence="2">Uncharacterized protein</fullName>
    </submittedName>
</protein>
<reference evidence="2 3" key="1">
    <citation type="submission" date="2015-07" db="EMBL/GenBank/DDBJ databases">
        <title>Lactobacillus korensis/26-25/ whole genome sequencing.</title>
        <authorList>
            <person name="Kim M.K."/>
            <person name="Im W.-T."/>
            <person name="Srinivasan S."/>
            <person name="Lee J.-J."/>
        </authorList>
    </citation>
    <scope>NUCLEOTIDE SEQUENCE [LARGE SCALE GENOMIC DNA]</scope>
    <source>
        <strain evidence="2 3">26-25</strain>
    </source>
</reference>
<proteinExistence type="predicted"/>
<name>A0AAC8ZG80_9LACO</name>
<dbReference type="AlphaFoldDB" id="A0AAC8ZG80"/>
<evidence type="ECO:0000313" key="3">
    <source>
        <dbReference type="Proteomes" id="UP000036000"/>
    </source>
</evidence>
<gene>
    <name evidence="2" type="ORF">ABN16_04550</name>
</gene>
<feature type="signal peptide" evidence="1">
    <location>
        <begin position="1"/>
        <end position="29"/>
    </location>
</feature>
<sequence length="214" mass="23678">MTTNTALKLGLSMLAFTMLGMFATPQVHAETVRSSVSGVAQSNKTDNRSESIESVDKYVDVKSNQFVLNIPNESNLNNTTVVSAQNAINDANQEIELHHGVIDPLTKQITFRGDLDKRASHEVRKYWWGSRHIFRSNNAVDSFAYGLENESAALAVTSLFAGIAPTAGTLGGVGSLYFEKVASDLRHFNTQHSRSKIYMDINRALIYKIAVWHD</sequence>
<evidence type="ECO:0000313" key="2">
    <source>
        <dbReference type="EMBL" id="AKP64335.1"/>
    </source>
</evidence>
<keyword evidence="3" id="KW-1185">Reference proteome</keyword>
<feature type="chain" id="PRO_5042004286" evidence="1">
    <location>
        <begin position="30"/>
        <end position="214"/>
    </location>
</feature>
<dbReference type="RefSeq" id="WP_048733271.1">
    <property type="nucleotide sequence ID" value="NZ_CP012033.1"/>
</dbReference>
<organism evidence="2 3">
    <name type="scientific">Levilactobacillus koreensis</name>
    <dbReference type="NCBI Taxonomy" id="637971"/>
    <lineage>
        <taxon>Bacteria</taxon>
        <taxon>Bacillati</taxon>
        <taxon>Bacillota</taxon>
        <taxon>Bacilli</taxon>
        <taxon>Lactobacillales</taxon>
        <taxon>Lactobacillaceae</taxon>
        <taxon>Levilactobacillus</taxon>
    </lineage>
</organism>
<dbReference type="Proteomes" id="UP000036000">
    <property type="component" value="Chromosome"/>
</dbReference>